<protein>
    <submittedName>
        <fullName evidence="4">PAP2 superfamily protein</fullName>
    </submittedName>
</protein>
<keyword evidence="2" id="KW-1133">Transmembrane helix</keyword>
<name>A0A5C6EFJ7_9BACT</name>
<feature type="transmembrane region" description="Helical" evidence="2">
    <location>
        <begin position="32"/>
        <end position="53"/>
    </location>
</feature>
<dbReference type="Pfam" id="PF01569">
    <property type="entry name" value="PAP2"/>
    <property type="match status" value="1"/>
</dbReference>
<dbReference type="AlphaFoldDB" id="A0A5C6EFJ7"/>
<evidence type="ECO:0000259" key="3">
    <source>
        <dbReference type="Pfam" id="PF01569"/>
    </source>
</evidence>
<gene>
    <name evidence="4" type="ORF">Poly51_50330</name>
</gene>
<reference evidence="4 5" key="1">
    <citation type="submission" date="2019-02" db="EMBL/GenBank/DDBJ databases">
        <title>Deep-cultivation of Planctomycetes and their phenomic and genomic characterization uncovers novel biology.</title>
        <authorList>
            <person name="Wiegand S."/>
            <person name="Jogler M."/>
            <person name="Boedeker C."/>
            <person name="Pinto D."/>
            <person name="Vollmers J."/>
            <person name="Rivas-Marin E."/>
            <person name="Kohn T."/>
            <person name="Peeters S.H."/>
            <person name="Heuer A."/>
            <person name="Rast P."/>
            <person name="Oberbeckmann S."/>
            <person name="Bunk B."/>
            <person name="Jeske O."/>
            <person name="Meyerdierks A."/>
            <person name="Storesund J.E."/>
            <person name="Kallscheuer N."/>
            <person name="Luecker S."/>
            <person name="Lage O.M."/>
            <person name="Pohl T."/>
            <person name="Merkel B.J."/>
            <person name="Hornburger P."/>
            <person name="Mueller R.-W."/>
            <person name="Bruemmer F."/>
            <person name="Labrenz M."/>
            <person name="Spormann A.M."/>
            <person name="Op Den Camp H."/>
            <person name="Overmann J."/>
            <person name="Amann R."/>
            <person name="Jetten M.S.M."/>
            <person name="Mascher T."/>
            <person name="Medema M.H."/>
            <person name="Devos D.P."/>
            <person name="Kaster A.-K."/>
            <person name="Ovreas L."/>
            <person name="Rohde M."/>
            <person name="Galperin M.Y."/>
            <person name="Jogler C."/>
        </authorList>
    </citation>
    <scope>NUCLEOTIDE SEQUENCE [LARGE SCALE GENOMIC DNA]</scope>
    <source>
        <strain evidence="4 5">Poly51</strain>
    </source>
</reference>
<dbReference type="Gene3D" id="1.20.144.10">
    <property type="entry name" value="Phosphatidic acid phosphatase type 2/haloperoxidase"/>
    <property type="match status" value="1"/>
</dbReference>
<feature type="region of interest" description="Disordered" evidence="1">
    <location>
        <begin position="242"/>
        <end position="288"/>
    </location>
</feature>
<keyword evidence="2" id="KW-0472">Membrane</keyword>
<sequence>MTTQRIRPATGGTAVFGKPIAEEVAKFRMATLLWMAGITILMVPLATLVDVPISRWFSHAPLSKEIGQVLDLSSYYAHGTGVFLILLGVIVLAPTRRWYVPRLATLAMGAGAVATLTKMFVLRPRPNSLNLDAASYDFAWVWSFDWSLDHIANFDASTRAFPSASLATAAALTVGLWVVLPLGRWMFVMICIGTMLQRLACGAHFVSDLFGSASIGLAWAFVCFHPAMLGSLFDKMEPDRVPRRRSRSYGSPSVRQSEGRALRMKERRNTPASADTAASDEESDRFAA</sequence>
<keyword evidence="2" id="KW-0812">Transmembrane</keyword>
<dbReference type="InterPro" id="IPR036938">
    <property type="entry name" value="PAP2/HPO_sf"/>
</dbReference>
<dbReference type="EMBL" id="SJPW01000007">
    <property type="protein sequence ID" value="TWU47234.1"/>
    <property type="molecule type" value="Genomic_DNA"/>
</dbReference>
<comment type="caution">
    <text evidence="4">The sequence shown here is derived from an EMBL/GenBank/DDBJ whole genome shotgun (WGS) entry which is preliminary data.</text>
</comment>
<evidence type="ECO:0000313" key="4">
    <source>
        <dbReference type="EMBL" id="TWU47234.1"/>
    </source>
</evidence>
<feature type="domain" description="Phosphatidic acid phosphatase type 2/haloperoxidase" evidence="3">
    <location>
        <begin position="105"/>
        <end position="225"/>
    </location>
</feature>
<feature type="compositionally biased region" description="Acidic residues" evidence="1">
    <location>
        <begin position="278"/>
        <end position="288"/>
    </location>
</feature>
<evidence type="ECO:0000256" key="2">
    <source>
        <dbReference type="SAM" id="Phobius"/>
    </source>
</evidence>
<dbReference type="Proteomes" id="UP000318288">
    <property type="component" value="Unassembled WGS sequence"/>
</dbReference>
<dbReference type="InterPro" id="IPR000326">
    <property type="entry name" value="PAP2/HPO"/>
</dbReference>
<dbReference type="SUPFAM" id="SSF48317">
    <property type="entry name" value="Acid phosphatase/Vanadium-dependent haloperoxidase"/>
    <property type="match status" value="1"/>
</dbReference>
<accession>A0A5C6EFJ7</accession>
<feature type="transmembrane region" description="Helical" evidence="2">
    <location>
        <begin position="160"/>
        <end position="180"/>
    </location>
</feature>
<keyword evidence="5" id="KW-1185">Reference proteome</keyword>
<dbReference type="OrthoDB" id="268168at2"/>
<feature type="compositionally biased region" description="Basic and acidic residues" evidence="1">
    <location>
        <begin position="257"/>
        <end position="269"/>
    </location>
</feature>
<organism evidence="4 5">
    <name type="scientific">Rubripirellula tenax</name>
    <dbReference type="NCBI Taxonomy" id="2528015"/>
    <lineage>
        <taxon>Bacteria</taxon>
        <taxon>Pseudomonadati</taxon>
        <taxon>Planctomycetota</taxon>
        <taxon>Planctomycetia</taxon>
        <taxon>Pirellulales</taxon>
        <taxon>Pirellulaceae</taxon>
        <taxon>Rubripirellula</taxon>
    </lineage>
</organism>
<feature type="transmembrane region" description="Helical" evidence="2">
    <location>
        <begin position="73"/>
        <end position="93"/>
    </location>
</feature>
<proteinExistence type="predicted"/>
<evidence type="ECO:0000313" key="5">
    <source>
        <dbReference type="Proteomes" id="UP000318288"/>
    </source>
</evidence>
<feature type="transmembrane region" description="Helical" evidence="2">
    <location>
        <begin position="100"/>
        <end position="121"/>
    </location>
</feature>
<dbReference type="CDD" id="cd01610">
    <property type="entry name" value="PAP2_like"/>
    <property type="match status" value="1"/>
</dbReference>
<dbReference type="RefSeq" id="WP_146460894.1">
    <property type="nucleotide sequence ID" value="NZ_SJPW01000007.1"/>
</dbReference>
<evidence type="ECO:0000256" key="1">
    <source>
        <dbReference type="SAM" id="MobiDB-lite"/>
    </source>
</evidence>